<dbReference type="EMBL" id="PGCJ01001361">
    <property type="protein sequence ID" value="PLW06018.1"/>
    <property type="molecule type" value="Genomic_DNA"/>
</dbReference>
<evidence type="ECO:0000313" key="4">
    <source>
        <dbReference type="Proteomes" id="UP000235388"/>
    </source>
</evidence>
<feature type="compositionally biased region" description="Low complexity" evidence="1">
    <location>
        <begin position="237"/>
        <end position="257"/>
    </location>
</feature>
<comment type="caution">
    <text evidence="3">The sequence shown here is derived from an EMBL/GenBank/DDBJ whole genome shotgun (WGS) entry which is preliminary data.</text>
</comment>
<feature type="compositionally biased region" description="Low complexity" evidence="1">
    <location>
        <begin position="197"/>
        <end position="212"/>
    </location>
</feature>
<evidence type="ECO:0000256" key="2">
    <source>
        <dbReference type="SAM" id="SignalP"/>
    </source>
</evidence>
<name>A0A2N5RYF3_9BASI</name>
<evidence type="ECO:0000313" key="3">
    <source>
        <dbReference type="EMBL" id="PLW06018.1"/>
    </source>
</evidence>
<keyword evidence="4" id="KW-1185">Reference proteome</keyword>
<gene>
    <name evidence="3" type="ORF">PCANC_26519</name>
</gene>
<evidence type="ECO:0008006" key="5">
    <source>
        <dbReference type="Google" id="ProtNLM"/>
    </source>
</evidence>
<accession>A0A2N5RYF3</accession>
<feature type="signal peptide" evidence="2">
    <location>
        <begin position="1"/>
        <end position="19"/>
    </location>
</feature>
<evidence type="ECO:0000256" key="1">
    <source>
        <dbReference type="SAM" id="MobiDB-lite"/>
    </source>
</evidence>
<feature type="chain" id="PRO_5014723817" description="Carbohydrate-binding module family 19 domain-containing protein" evidence="2">
    <location>
        <begin position="20"/>
        <end position="287"/>
    </location>
</feature>
<keyword evidence="2" id="KW-0732">Signal</keyword>
<organism evidence="3 4">
    <name type="scientific">Puccinia coronata f. sp. avenae</name>
    <dbReference type="NCBI Taxonomy" id="200324"/>
    <lineage>
        <taxon>Eukaryota</taxon>
        <taxon>Fungi</taxon>
        <taxon>Dikarya</taxon>
        <taxon>Basidiomycota</taxon>
        <taxon>Pucciniomycotina</taxon>
        <taxon>Pucciniomycetes</taxon>
        <taxon>Pucciniales</taxon>
        <taxon>Pucciniaceae</taxon>
        <taxon>Puccinia</taxon>
    </lineage>
</organism>
<feature type="compositionally biased region" description="Polar residues" evidence="1">
    <location>
        <begin position="258"/>
        <end position="267"/>
    </location>
</feature>
<feature type="compositionally biased region" description="Polar residues" evidence="1">
    <location>
        <begin position="132"/>
        <end position="149"/>
    </location>
</feature>
<protein>
    <recommendedName>
        <fullName evidence="5">Carbohydrate-binding module family 19 domain-containing protein</fullName>
    </recommendedName>
</protein>
<proteinExistence type="predicted"/>
<feature type="compositionally biased region" description="Low complexity" evidence="1">
    <location>
        <begin position="172"/>
        <end position="186"/>
    </location>
</feature>
<feature type="compositionally biased region" description="Polar residues" evidence="1">
    <location>
        <begin position="187"/>
        <end position="196"/>
    </location>
</feature>
<dbReference type="AlphaFoldDB" id="A0A2N5RYF3"/>
<feature type="region of interest" description="Disordered" evidence="1">
    <location>
        <begin position="120"/>
        <end position="287"/>
    </location>
</feature>
<dbReference type="Proteomes" id="UP000235388">
    <property type="component" value="Unassembled WGS sequence"/>
</dbReference>
<dbReference type="OrthoDB" id="2362516at2759"/>
<sequence>MSSSTLALTLLLLFPYTYSHFIDPVVVPATFLHRRGIDQSTLLENGKAAQKLNAKFSTLNLTSTCQTGDMACIAGGFSQFVGGKYVGGPCAQGLKCFAMPLLLKKGTTLGCDTEADATSRISNTGATGGLTGSSNSARPSAAPGNNTEASLVPKGVNGTQADLPDLDEGAVSSSGDMSDDGSTGKSPNATGINASTAPANSSDASHSSTPSTEPAQEKSDDADAPSAPVKSPSSCRSSTQNKTTASSASSNHTAQSTPAKGNSTSSADKPKPVAAVLDLDEMNITGP</sequence>
<reference evidence="3 4" key="1">
    <citation type="submission" date="2017-11" db="EMBL/GenBank/DDBJ databases">
        <title>De novo assembly and phasing of dikaryotic genomes from two isolates of Puccinia coronata f. sp. avenae, the causal agent of oat crown rust.</title>
        <authorList>
            <person name="Miller M.E."/>
            <person name="Zhang Y."/>
            <person name="Omidvar V."/>
            <person name="Sperschneider J."/>
            <person name="Schwessinger B."/>
            <person name="Raley C."/>
            <person name="Palmer J.M."/>
            <person name="Garnica D."/>
            <person name="Upadhyaya N."/>
            <person name="Rathjen J."/>
            <person name="Taylor J.M."/>
            <person name="Park R.F."/>
            <person name="Dodds P.N."/>
            <person name="Hirsch C.D."/>
            <person name="Kianian S.F."/>
            <person name="Figueroa M."/>
        </authorList>
    </citation>
    <scope>NUCLEOTIDE SEQUENCE [LARGE SCALE GENOMIC DNA]</scope>
    <source>
        <strain evidence="3">12NC29</strain>
    </source>
</reference>